<keyword evidence="3" id="KW-1185">Reference proteome</keyword>
<feature type="chain" id="PRO_5044864754" evidence="1">
    <location>
        <begin position="22"/>
        <end position="178"/>
    </location>
</feature>
<accession>A0ABD3LCZ6</accession>
<sequence length="178" mass="19285">MAFARPTILGLLMVIFLRIPARTPPELRLRLGSSLSSLNISISHSKFITVEYTHMKLLLSSDGQIALSRPSLVSTTLTRAPGCMTSLRAEVQSTLVIIIDLGVNSLVSALNGGEVAIYVAARAERRLRLGPWWVAVFDLDVSGLTFTAPTNGEGSGSGYWMILRGTLSCSLDIIPQLW</sequence>
<evidence type="ECO:0000256" key="1">
    <source>
        <dbReference type="SAM" id="SignalP"/>
    </source>
</evidence>
<reference evidence="2 3" key="1">
    <citation type="submission" date="2024-11" db="EMBL/GenBank/DDBJ databases">
        <title>Chromosome-level genome assembly of Eucalyptus globulus Labill. provides insights into its genome evolution.</title>
        <authorList>
            <person name="Li X."/>
        </authorList>
    </citation>
    <scope>NUCLEOTIDE SEQUENCE [LARGE SCALE GENOMIC DNA]</scope>
    <source>
        <strain evidence="2">CL2024</strain>
        <tissue evidence="2">Fresh tender leaves</tissue>
    </source>
</reference>
<name>A0ABD3LCZ6_EUCGL</name>
<dbReference type="AlphaFoldDB" id="A0ABD3LCZ6"/>
<dbReference type="Proteomes" id="UP001634007">
    <property type="component" value="Unassembled WGS sequence"/>
</dbReference>
<protein>
    <submittedName>
        <fullName evidence="2">Uncharacterized protein</fullName>
    </submittedName>
</protein>
<organism evidence="2 3">
    <name type="scientific">Eucalyptus globulus</name>
    <name type="common">Tasmanian blue gum</name>
    <dbReference type="NCBI Taxonomy" id="34317"/>
    <lineage>
        <taxon>Eukaryota</taxon>
        <taxon>Viridiplantae</taxon>
        <taxon>Streptophyta</taxon>
        <taxon>Embryophyta</taxon>
        <taxon>Tracheophyta</taxon>
        <taxon>Spermatophyta</taxon>
        <taxon>Magnoliopsida</taxon>
        <taxon>eudicotyledons</taxon>
        <taxon>Gunneridae</taxon>
        <taxon>Pentapetalae</taxon>
        <taxon>rosids</taxon>
        <taxon>malvids</taxon>
        <taxon>Myrtales</taxon>
        <taxon>Myrtaceae</taxon>
        <taxon>Myrtoideae</taxon>
        <taxon>Eucalypteae</taxon>
        <taxon>Eucalyptus</taxon>
    </lineage>
</organism>
<comment type="caution">
    <text evidence="2">The sequence shown here is derived from an EMBL/GenBank/DDBJ whole genome shotgun (WGS) entry which is preliminary data.</text>
</comment>
<evidence type="ECO:0000313" key="3">
    <source>
        <dbReference type="Proteomes" id="UP001634007"/>
    </source>
</evidence>
<keyword evidence="1" id="KW-0732">Signal</keyword>
<feature type="signal peptide" evidence="1">
    <location>
        <begin position="1"/>
        <end position="21"/>
    </location>
</feature>
<evidence type="ECO:0000313" key="2">
    <source>
        <dbReference type="EMBL" id="KAL3748448.1"/>
    </source>
</evidence>
<dbReference type="EMBL" id="JBJKBG010000002">
    <property type="protein sequence ID" value="KAL3748448.1"/>
    <property type="molecule type" value="Genomic_DNA"/>
</dbReference>
<gene>
    <name evidence="2" type="ORF">ACJRO7_009654</name>
</gene>
<proteinExistence type="predicted"/>